<sequence length="70" mass="7673">MRGNWQILFTVKQCPMESSKKLALREQQQRPPPVADTGSCCWGSGQQSTSAFLHEVIAGSRNPASVIAQQ</sequence>
<dbReference type="Proteomes" id="UP001373196">
    <property type="component" value="Unassembled WGS sequence"/>
</dbReference>
<accession>A0AB35Y8B2</accession>
<proteinExistence type="predicted"/>
<gene>
    <name evidence="1" type="ORF">WF834_11690</name>
</gene>
<dbReference type="AlphaFoldDB" id="A0AB35Y8B2"/>
<organism evidence="1 2">
    <name type="scientific">Faecalibacterium wellingii</name>
    <dbReference type="NCBI Taxonomy" id="2929491"/>
    <lineage>
        <taxon>Bacteria</taxon>
        <taxon>Bacillati</taxon>
        <taxon>Bacillota</taxon>
        <taxon>Clostridia</taxon>
        <taxon>Eubacteriales</taxon>
        <taxon>Oscillospiraceae</taxon>
        <taxon>Faecalibacterium</taxon>
    </lineage>
</organism>
<dbReference type="EMBL" id="JBBFGL010000013">
    <property type="protein sequence ID" value="MEJ5196818.1"/>
    <property type="molecule type" value="Genomic_DNA"/>
</dbReference>
<protein>
    <submittedName>
        <fullName evidence="1">Uncharacterized protein</fullName>
    </submittedName>
</protein>
<evidence type="ECO:0000313" key="1">
    <source>
        <dbReference type="EMBL" id="MEJ5196818.1"/>
    </source>
</evidence>
<name>A0AB35Y8B2_9FIRM</name>
<reference evidence="1" key="1">
    <citation type="submission" date="2024-03" db="EMBL/GenBank/DDBJ databases">
        <authorList>
            <person name="Plomp N."/>
            <person name="Harmsen H.J."/>
        </authorList>
    </citation>
    <scope>NUCLEOTIDE SEQUENCE</scope>
    <source>
        <strain evidence="1">HTF-128</strain>
    </source>
</reference>
<dbReference type="RefSeq" id="WP_339396052.1">
    <property type="nucleotide sequence ID" value="NZ_JBBFGL010000013.1"/>
</dbReference>
<evidence type="ECO:0000313" key="2">
    <source>
        <dbReference type="Proteomes" id="UP001373196"/>
    </source>
</evidence>
<comment type="caution">
    <text evidence="1">The sequence shown here is derived from an EMBL/GenBank/DDBJ whole genome shotgun (WGS) entry which is preliminary data.</text>
</comment>